<evidence type="ECO:0000313" key="2">
    <source>
        <dbReference type="Proteomes" id="UP000619293"/>
    </source>
</evidence>
<evidence type="ECO:0000313" key="1">
    <source>
        <dbReference type="EMBL" id="GIF87426.1"/>
    </source>
</evidence>
<accession>A0A8J3JLX7</accession>
<dbReference type="RefSeq" id="WP_191841294.1">
    <property type="nucleotide sequence ID" value="NZ_BAAALB010000032.1"/>
</dbReference>
<name>A0A8J3JLX7_9ACTN</name>
<dbReference type="AlphaFoldDB" id="A0A8J3JLX7"/>
<gene>
    <name evidence="1" type="ORF">Cch02nite_08700</name>
</gene>
<dbReference type="Pfam" id="PF19744">
    <property type="entry name" value="DUF6232"/>
    <property type="match status" value="1"/>
</dbReference>
<keyword evidence="2" id="KW-1185">Reference proteome</keyword>
<proteinExistence type="predicted"/>
<sequence length="141" mass="15287">MPVYYRGPSAHIDHRYLQVYVPEPRRFALSGLHGVHIVCVPSSRGGGGGTTTRLYATGTAGVAAATAWPVLGTGAMSVAATIAAAFLVGARGCWGARTHSYELRGFYRGMCQLLFSTTDERMFEQVRRGLVRAMEYRADTN</sequence>
<comment type="caution">
    <text evidence="1">The sequence shown here is derived from an EMBL/GenBank/DDBJ whole genome shotgun (WGS) entry which is preliminary data.</text>
</comment>
<dbReference type="SUPFAM" id="SSF51412">
    <property type="entry name" value="Inosine monophosphate dehydrogenase (IMPDH)"/>
    <property type="match status" value="1"/>
</dbReference>
<reference evidence="1 2" key="1">
    <citation type="submission" date="2021-01" db="EMBL/GenBank/DDBJ databases">
        <title>Whole genome shotgun sequence of Catellatospora chokoriensis NBRC 107358.</title>
        <authorList>
            <person name="Komaki H."/>
            <person name="Tamura T."/>
        </authorList>
    </citation>
    <scope>NUCLEOTIDE SEQUENCE [LARGE SCALE GENOMIC DNA]</scope>
    <source>
        <strain evidence="1 2">NBRC 107358</strain>
    </source>
</reference>
<organism evidence="1 2">
    <name type="scientific">Catellatospora chokoriensis</name>
    <dbReference type="NCBI Taxonomy" id="310353"/>
    <lineage>
        <taxon>Bacteria</taxon>
        <taxon>Bacillati</taxon>
        <taxon>Actinomycetota</taxon>
        <taxon>Actinomycetes</taxon>
        <taxon>Micromonosporales</taxon>
        <taxon>Micromonosporaceae</taxon>
        <taxon>Catellatospora</taxon>
    </lineage>
</organism>
<dbReference type="EMBL" id="BONG01000004">
    <property type="protein sequence ID" value="GIF87426.1"/>
    <property type="molecule type" value="Genomic_DNA"/>
</dbReference>
<dbReference type="InterPro" id="IPR045629">
    <property type="entry name" value="DUF6232"/>
</dbReference>
<dbReference type="Proteomes" id="UP000619293">
    <property type="component" value="Unassembled WGS sequence"/>
</dbReference>
<protein>
    <submittedName>
        <fullName evidence="1">Uncharacterized protein</fullName>
    </submittedName>
</protein>